<sequence length="158" mass="17270">MTHALVGPGQRLKTPRNHQRTKMPQTDPEPSRVADASGRTRDHLANERTFLAWIRTSLGLIGLGFVIARMGLLLRQLALVGGNPPAHVPHGSHEFMIAGIVFLVLGTLQSAWAGRLYFRTRRAIDDGRYEPDSVTVTALTTVIVLGGMLLVGLVLWST</sequence>
<dbReference type="GO" id="GO:0005886">
    <property type="term" value="C:plasma membrane"/>
    <property type="evidence" value="ECO:0007669"/>
    <property type="project" value="UniProtKB-SubCell"/>
</dbReference>
<reference evidence="9" key="1">
    <citation type="submission" date="2024-05" db="EMBL/GenBank/DDBJ databases">
        <title>Planctomycetes of the genus Singulisphaera possess chitinolytic capabilities.</title>
        <authorList>
            <person name="Ivanova A."/>
        </authorList>
    </citation>
    <scope>NUCLEOTIDE SEQUENCE</scope>
    <source>
        <strain evidence="9">Ch08T</strain>
    </source>
</reference>
<feature type="domain" description="DUF202" evidence="8">
    <location>
        <begin position="41"/>
        <end position="123"/>
    </location>
</feature>
<evidence type="ECO:0000259" key="8">
    <source>
        <dbReference type="Pfam" id="PF02656"/>
    </source>
</evidence>
<feature type="region of interest" description="Disordered" evidence="6">
    <location>
        <begin position="1"/>
        <end position="39"/>
    </location>
</feature>
<evidence type="ECO:0000256" key="1">
    <source>
        <dbReference type="ARBA" id="ARBA00004651"/>
    </source>
</evidence>
<feature type="transmembrane region" description="Helical" evidence="7">
    <location>
        <begin position="50"/>
        <end position="75"/>
    </location>
</feature>
<proteinExistence type="predicted"/>
<feature type="transmembrane region" description="Helical" evidence="7">
    <location>
        <begin position="95"/>
        <end position="113"/>
    </location>
</feature>
<evidence type="ECO:0000256" key="5">
    <source>
        <dbReference type="ARBA" id="ARBA00023136"/>
    </source>
</evidence>
<evidence type="ECO:0000256" key="4">
    <source>
        <dbReference type="ARBA" id="ARBA00022989"/>
    </source>
</evidence>
<dbReference type="PANTHER" id="PTHR34187:SF2">
    <property type="entry name" value="DUF202 DOMAIN-CONTAINING PROTEIN"/>
    <property type="match status" value="1"/>
</dbReference>
<protein>
    <submittedName>
        <fullName evidence="9">DUF202 domain-containing protein</fullName>
    </submittedName>
</protein>
<dbReference type="EMBL" id="CP155447">
    <property type="protein sequence ID" value="XBH04558.1"/>
    <property type="molecule type" value="Genomic_DNA"/>
</dbReference>
<dbReference type="Pfam" id="PF02656">
    <property type="entry name" value="DUF202"/>
    <property type="match status" value="1"/>
</dbReference>
<dbReference type="InterPro" id="IPR052053">
    <property type="entry name" value="IM_YidH-like"/>
</dbReference>
<name>A0AAU7CHP7_9BACT</name>
<dbReference type="InterPro" id="IPR003807">
    <property type="entry name" value="DUF202"/>
</dbReference>
<evidence type="ECO:0000256" key="6">
    <source>
        <dbReference type="SAM" id="MobiDB-lite"/>
    </source>
</evidence>
<keyword evidence="5 7" id="KW-0472">Membrane</keyword>
<keyword evidence="3 7" id="KW-0812">Transmembrane</keyword>
<organism evidence="9">
    <name type="scientific">Singulisphaera sp. Ch08</name>
    <dbReference type="NCBI Taxonomy" id="3120278"/>
    <lineage>
        <taxon>Bacteria</taxon>
        <taxon>Pseudomonadati</taxon>
        <taxon>Planctomycetota</taxon>
        <taxon>Planctomycetia</taxon>
        <taxon>Isosphaerales</taxon>
        <taxon>Isosphaeraceae</taxon>
        <taxon>Singulisphaera</taxon>
    </lineage>
</organism>
<keyword evidence="4 7" id="KW-1133">Transmembrane helix</keyword>
<evidence type="ECO:0000256" key="3">
    <source>
        <dbReference type="ARBA" id="ARBA00022692"/>
    </source>
</evidence>
<evidence type="ECO:0000313" key="9">
    <source>
        <dbReference type="EMBL" id="XBH04558.1"/>
    </source>
</evidence>
<evidence type="ECO:0000256" key="2">
    <source>
        <dbReference type="ARBA" id="ARBA00022475"/>
    </source>
</evidence>
<feature type="transmembrane region" description="Helical" evidence="7">
    <location>
        <begin position="134"/>
        <end position="156"/>
    </location>
</feature>
<keyword evidence="2" id="KW-1003">Cell membrane</keyword>
<evidence type="ECO:0000256" key="7">
    <source>
        <dbReference type="SAM" id="Phobius"/>
    </source>
</evidence>
<comment type="subcellular location">
    <subcellularLocation>
        <location evidence="1">Cell membrane</location>
        <topology evidence="1">Multi-pass membrane protein</topology>
    </subcellularLocation>
</comment>
<dbReference type="PANTHER" id="PTHR34187">
    <property type="entry name" value="FGR18P"/>
    <property type="match status" value="1"/>
</dbReference>
<gene>
    <name evidence="9" type="ORF">V5E97_00660</name>
</gene>
<dbReference type="AlphaFoldDB" id="A0AAU7CHP7"/>
<accession>A0AAU7CHP7</accession>